<dbReference type="Gene3D" id="1.10.10.10">
    <property type="entry name" value="Winged helix-like DNA-binding domain superfamily/Winged helix DNA-binding domain"/>
    <property type="match status" value="1"/>
</dbReference>
<sequence>MDVTGPIDWRPLYVQLADTIAEQIERGDLAPGQVIPSEPYLMGTYNMSRGTVRAGLRLLRERGLIVTQPGKGSFVVEPKR</sequence>
<dbReference type="Proteomes" id="UP001595868">
    <property type="component" value="Unassembled WGS sequence"/>
</dbReference>
<evidence type="ECO:0000256" key="3">
    <source>
        <dbReference type="ARBA" id="ARBA00023163"/>
    </source>
</evidence>
<evidence type="ECO:0000313" key="6">
    <source>
        <dbReference type="Proteomes" id="UP001595868"/>
    </source>
</evidence>
<accession>A0ABV8KFI0</accession>
<dbReference type="InterPro" id="IPR050679">
    <property type="entry name" value="Bact_HTH_transcr_reg"/>
</dbReference>
<dbReference type="SMART" id="SM00345">
    <property type="entry name" value="HTH_GNTR"/>
    <property type="match status" value="1"/>
</dbReference>
<dbReference type="Pfam" id="PF00392">
    <property type="entry name" value="GntR"/>
    <property type="match status" value="1"/>
</dbReference>
<dbReference type="PANTHER" id="PTHR44846:SF17">
    <property type="entry name" value="GNTR-FAMILY TRANSCRIPTIONAL REGULATOR"/>
    <property type="match status" value="1"/>
</dbReference>
<keyword evidence="3" id="KW-0804">Transcription</keyword>
<feature type="domain" description="HTH gntR-type" evidence="4">
    <location>
        <begin position="10"/>
        <end position="78"/>
    </location>
</feature>
<keyword evidence="6" id="KW-1185">Reference proteome</keyword>
<organism evidence="5 6">
    <name type="scientific">Micromonospora zhanjiangensis</name>
    <dbReference type="NCBI Taxonomy" id="1522057"/>
    <lineage>
        <taxon>Bacteria</taxon>
        <taxon>Bacillati</taxon>
        <taxon>Actinomycetota</taxon>
        <taxon>Actinomycetes</taxon>
        <taxon>Micromonosporales</taxon>
        <taxon>Micromonosporaceae</taxon>
        <taxon>Micromonospora</taxon>
    </lineage>
</organism>
<evidence type="ECO:0000256" key="1">
    <source>
        <dbReference type="ARBA" id="ARBA00023015"/>
    </source>
</evidence>
<comment type="caution">
    <text evidence="5">The sequence shown here is derived from an EMBL/GenBank/DDBJ whole genome shotgun (WGS) entry which is preliminary data.</text>
</comment>
<dbReference type="InterPro" id="IPR036390">
    <property type="entry name" value="WH_DNA-bd_sf"/>
</dbReference>
<protein>
    <submittedName>
        <fullName evidence="5">GntR family transcriptional regulator</fullName>
    </submittedName>
</protein>
<dbReference type="PRINTS" id="PR00035">
    <property type="entry name" value="HTHGNTR"/>
</dbReference>
<keyword evidence="2" id="KW-0238">DNA-binding</keyword>
<dbReference type="InterPro" id="IPR036388">
    <property type="entry name" value="WH-like_DNA-bd_sf"/>
</dbReference>
<evidence type="ECO:0000256" key="2">
    <source>
        <dbReference type="ARBA" id="ARBA00023125"/>
    </source>
</evidence>
<dbReference type="SUPFAM" id="SSF46785">
    <property type="entry name" value="Winged helix' DNA-binding domain"/>
    <property type="match status" value="1"/>
</dbReference>
<gene>
    <name evidence="5" type="ORF">ACFOX0_02305</name>
</gene>
<dbReference type="EMBL" id="JBHSBN010000001">
    <property type="protein sequence ID" value="MFC4104773.1"/>
    <property type="molecule type" value="Genomic_DNA"/>
</dbReference>
<evidence type="ECO:0000259" key="4">
    <source>
        <dbReference type="PROSITE" id="PS50949"/>
    </source>
</evidence>
<dbReference type="CDD" id="cd07377">
    <property type="entry name" value="WHTH_GntR"/>
    <property type="match status" value="1"/>
</dbReference>
<dbReference type="PANTHER" id="PTHR44846">
    <property type="entry name" value="MANNOSYL-D-GLYCERATE TRANSPORT/METABOLISM SYSTEM REPRESSOR MNGR-RELATED"/>
    <property type="match status" value="1"/>
</dbReference>
<evidence type="ECO:0000313" key="5">
    <source>
        <dbReference type="EMBL" id="MFC4104773.1"/>
    </source>
</evidence>
<reference evidence="6" key="1">
    <citation type="journal article" date="2019" name="Int. J. Syst. Evol. Microbiol.">
        <title>The Global Catalogue of Microorganisms (GCM) 10K type strain sequencing project: providing services to taxonomists for standard genome sequencing and annotation.</title>
        <authorList>
            <consortium name="The Broad Institute Genomics Platform"/>
            <consortium name="The Broad Institute Genome Sequencing Center for Infectious Disease"/>
            <person name="Wu L."/>
            <person name="Ma J."/>
        </authorList>
    </citation>
    <scope>NUCLEOTIDE SEQUENCE [LARGE SCALE GENOMIC DNA]</scope>
    <source>
        <strain evidence="6">2902at01</strain>
    </source>
</reference>
<proteinExistence type="predicted"/>
<dbReference type="RefSeq" id="WP_377541701.1">
    <property type="nucleotide sequence ID" value="NZ_JBHSBN010000001.1"/>
</dbReference>
<dbReference type="InterPro" id="IPR000524">
    <property type="entry name" value="Tscrpt_reg_HTH_GntR"/>
</dbReference>
<dbReference type="PROSITE" id="PS50949">
    <property type="entry name" value="HTH_GNTR"/>
    <property type="match status" value="1"/>
</dbReference>
<keyword evidence="1" id="KW-0805">Transcription regulation</keyword>
<name>A0ABV8KFI0_9ACTN</name>